<dbReference type="EMBL" id="AP023356">
    <property type="protein sequence ID" value="BCJ45832.1"/>
    <property type="molecule type" value="Genomic_DNA"/>
</dbReference>
<evidence type="ECO:0000313" key="3">
    <source>
        <dbReference type="Proteomes" id="UP000676967"/>
    </source>
</evidence>
<evidence type="ECO:0000313" key="2">
    <source>
        <dbReference type="EMBL" id="BCJ45832.1"/>
    </source>
</evidence>
<reference evidence="2 3" key="1">
    <citation type="submission" date="2020-08" db="EMBL/GenBank/DDBJ databases">
        <title>Whole genome shotgun sequence of Actinoplanes ianthinogenes NBRC 13996.</title>
        <authorList>
            <person name="Komaki H."/>
            <person name="Tamura T."/>
        </authorList>
    </citation>
    <scope>NUCLEOTIDE SEQUENCE [LARGE SCALE GENOMIC DNA]</scope>
    <source>
        <strain evidence="2 3">NBRC 13996</strain>
    </source>
</reference>
<keyword evidence="1" id="KW-0472">Membrane</keyword>
<keyword evidence="3" id="KW-1185">Reference proteome</keyword>
<protein>
    <recommendedName>
        <fullName evidence="4">Secreted protein</fullName>
    </recommendedName>
</protein>
<dbReference type="Proteomes" id="UP000676967">
    <property type="component" value="Chromosome"/>
</dbReference>
<keyword evidence="1" id="KW-0812">Transmembrane</keyword>
<evidence type="ECO:0008006" key="4">
    <source>
        <dbReference type="Google" id="ProtNLM"/>
    </source>
</evidence>
<name>A0ABM7M2I2_9ACTN</name>
<proteinExistence type="predicted"/>
<keyword evidence="1" id="KW-1133">Transmembrane helix</keyword>
<feature type="transmembrane region" description="Helical" evidence="1">
    <location>
        <begin position="6"/>
        <end position="32"/>
    </location>
</feature>
<sequence length="230" mass="25409">MQTPWWVPVLAFAGVVVAAAIGGLAGVFGHVLTQRRTDRRESERWQRERAERREQWEREDRARWHVERRALYGQAVAAVDQWGRGATPWNLKPEHLNALSPAVIEALAAAGVVAGLEASIQLTRLHNCVIAVCSGAEAAAAAPESSLVAEIAGEGARLVRARLMDVVRADLDIEPAPSQRTLGIERQMRKYRDHLRQAEENGAPLEWSTVTNFYLEVFLGPNEEPINGAP</sequence>
<gene>
    <name evidence="2" type="ORF">Aiant_64890</name>
</gene>
<evidence type="ECO:0000256" key="1">
    <source>
        <dbReference type="SAM" id="Phobius"/>
    </source>
</evidence>
<dbReference type="RefSeq" id="WP_189333610.1">
    <property type="nucleotide sequence ID" value="NZ_AP023356.1"/>
</dbReference>
<organism evidence="2 3">
    <name type="scientific">Actinoplanes ianthinogenes</name>
    <dbReference type="NCBI Taxonomy" id="122358"/>
    <lineage>
        <taxon>Bacteria</taxon>
        <taxon>Bacillati</taxon>
        <taxon>Actinomycetota</taxon>
        <taxon>Actinomycetes</taxon>
        <taxon>Micromonosporales</taxon>
        <taxon>Micromonosporaceae</taxon>
        <taxon>Actinoplanes</taxon>
    </lineage>
</organism>
<accession>A0ABM7M2I2</accession>